<dbReference type="EMBL" id="BART01010164">
    <property type="protein sequence ID" value="GAG85950.1"/>
    <property type="molecule type" value="Genomic_DNA"/>
</dbReference>
<accession>X1AT96</accession>
<gene>
    <name evidence="2" type="ORF">S01H4_22244</name>
</gene>
<proteinExistence type="predicted"/>
<evidence type="ECO:0000313" key="2">
    <source>
        <dbReference type="EMBL" id="GAG85950.1"/>
    </source>
</evidence>
<evidence type="ECO:0000256" key="1">
    <source>
        <dbReference type="SAM" id="MobiDB-lite"/>
    </source>
</evidence>
<feature type="compositionally biased region" description="Basic and acidic residues" evidence="1">
    <location>
        <begin position="139"/>
        <end position="151"/>
    </location>
</feature>
<name>X1AT96_9ZZZZ</name>
<protein>
    <submittedName>
        <fullName evidence="2">Uncharacterized protein</fullName>
    </submittedName>
</protein>
<reference evidence="2" key="1">
    <citation type="journal article" date="2014" name="Front. Microbiol.">
        <title>High frequency of phylogenetically diverse reductive dehalogenase-homologous genes in deep subseafloor sedimentary metagenomes.</title>
        <authorList>
            <person name="Kawai M."/>
            <person name="Futagami T."/>
            <person name="Toyoda A."/>
            <person name="Takaki Y."/>
            <person name="Nishi S."/>
            <person name="Hori S."/>
            <person name="Arai W."/>
            <person name="Tsubouchi T."/>
            <person name="Morono Y."/>
            <person name="Uchiyama I."/>
            <person name="Ito T."/>
            <person name="Fujiyama A."/>
            <person name="Inagaki F."/>
            <person name="Takami H."/>
        </authorList>
    </citation>
    <scope>NUCLEOTIDE SEQUENCE</scope>
    <source>
        <strain evidence="2">Expedition CK06-06</strain>
    </source>
</reference>
<organism evidence="2">
    <name type="scientific">marine sediment metagenome</name>
    <dbReference type="NCBI Taxonomy" id="412755"/>
    <lineage>
        <taxon>unclassified sequences</taxon>
        <taxon>metagenomes</taxon>
        <taxon>ecological metagenomes</taxon>
    </lineage>
</organism>
<comment type="caution">
    <text evidence="2">The sequence shown here is derived from an EMBL/GenBank/DDBJ whole genome shotgun (WGS) entry which is preliminary data.</text>
</comment>
<sequence>MIVGGYYIKARCIQNSEIAHAPPHIREIWDYLLREANHKDVKHNGKIIKRGQCVRRYEDILKSLHWMVGWRKQSYSKSQCETAMKWLKKRGMITTKKTIRGMTITICNYDYYQTAENYENHNSTRMKTTVKPQSNHTINKNEENEKNERKKNNYPPVFLKENDTPKRDSVFADKIRAEVEQLSKGKNNDFS</sequence>
<feature type="region of interest" description="Disordered" evidence="1">
    <location>
        <begin position="130"/>
        <end position="166"/>
    </location>
</feature>
<dbReference type="AlphaFoldDB" id="X1AT96"/>